<evidence type="ECO:0000256" key="8">
    <source>
        <dbReference type="ARBA" id="ARBA00023125"/>
    </source>
</evidence>
<evidence type="ECO:0000256" key="3">
    <source>
        <dbReference type="ARBA" id="ARBA00022763"/>
    </source>
</evidence>
<organism evidence="19 20">
    <name type="scientific">Pseudooceanicola batsensis (strain ATCC BAA-863 / DSM 15984 / KCTC 12145 / HTCC2597)</name>
    <name type="common">Oceanicola batsensis</name>
    <dbReference type="NCBI Taxonomy" id="252305"/>
    <lineage>
        <taxon>Bacteria</taxon>
        <taxon>Pseudomonadati</taxon>
        <taxon>Pseudomonadota</taxon>
        <taxon>Alphaproteobacteria</taxon>
        <taxon>Rhodobacterales</taxon>
        <taxon>Paracoccaceae</taxon>
        <taxon>Pseudooceanicola</taxon>
    </lineage>
</organism>
<dbReference type="Gene3D" id="3.40.50.300">
    <property type="entry name" value="P-loop containing nucleotide triphosphate hydrolases"/>
    <property type="match status" value="3"/>
</dbReference>
<proteinExistence type="predicted"/>
<comment type="catalytic activity">
    <reaction evidence="14">
        <text>ATP + H2O = ADP + phosphate + H(+)</text>
        <dbReference type="Rhea" id="RHEA:13065"/>
        <dbReference type="ChEBI" id="CHEBI:15377"/>
        <dbReference type="ChEBI" id="CHEBI:15378"/>
        <dbReference type="ChEBI" id="CHEBI:30616"/>
        <dbReference type="ChEBI" id="CHEBI:43474"/>
        <dbReference type="ChEBI" id="CHEBI:456216"/>
        <dbReference type="EC" id="5.6.2.4"/>
    </reaction>
</comment>
<dbReference type="Pfam" id="PF13361">
    <property type="entry name" value="UvrD_C"/>
    <property type="match status" value="1"/>
</dbReference>
<dbReference type="GO" id="GO:0005524">
    <property type="term" value="F:ATP binding"/>
    <property type="evidence" value="ECO:0007669"/>
    <property type="project" value="UniProtKB-UniRule"/>
</dbReference>
<evidence type="ECO:0000256" key="2">
    <source>
        <dbReference type="ARBA" id="ARBA00022741"/>
    </source>
</evidence>
<dbReference type="NCBIfam" id="TIGR02784">
    <property type="entry name" value="addA_alphas"/>
    <property type="match status" value="1"/>
</dbReference>
<dbReference type="GO" id="GO:0033202">
    <property type="term" value="C:DNA helicase complex"/>
    <property type="evidence" value="ECO:0007669"/>
    <property type="project" value="TreeGrafter"/>
</dbReference>
<keyword evidence="4 15" id="KW-0378">Hydrolase</keyword>
<evidence type="ECO:0000256" key="15">
    <source>
        <dbReference type="PROSITE-ProRule" id="PRU00560"/>
    </source>
</evidence>
<accession>A3TXV7</accession>
<dbReference type="SUPFAM" id="SSF52540">
    <property type="entry name" value="P-loop containing nucleoside triphosphate hydrolases"/>
    <property type="match status" value="1"/>
</dbReference>
<dbReference type="STRING" id="252305.OB2597_12643"/>
<dbReference type="GO" id="GO:0004527">
    <property type="term" value="F:exonuclease activity"/>
    <property type="evidence" value="ECO:0007669"/>
    <property type="project" value="UniProtKB-KW"/>
</dbReference>
<dbReference type="InterPro" id="IPR038726">
    <property type="entry name" value="PDDEXK_AddAB-type"/>
</dbReference>
<keyword evidence="7 15" id="KW-0067">ATP-binding</keyword>
<name>A3TXV7_PSEBH</name>
<comment type="catalytic activity">
    <reaction evidence="11">
        <text>Couples ATP hydrolysis with the unwinding of duplex DNA by translocating in the 3'-5' direction.</text>
        <dbReference type="EC" id="5.6.2.4"/>
    </reaction>
</comment>
<feature type="binding site" evidence="15">
    <location>
        <begin position="24"/>
        <end position="31"/>
    </location>
    <ligand>
        <name>ATP</name>
        <dbReference type="ChEBI" id="CHEBI:30616"/>
    </ligand>
</feature>
<dbReference type="GO" id="GO:0000725">
    <property type="term" value="P:recombinational repair"/>
    <property type="evidence" value="ECO:0007669"/>
    <property type="project" value="TreeGrafter"/>
</dbReference>
<dbReference type="OrthoDB" id="9810135at2"/>
<keyword evidence="8" id="KW-0238">DNA-binding</keyword>
<dbReference type="RefSeq" id="WP_009806747.1">
    <property type="nucleotide sequence ID" value="NZ_CH724131.1"/>
</dbReference>
<keyword evidence="2 15" id="KW-0547">Nucleotide-binding</keyword>
<evidence type="ECO:0000256" key="11">
    <source>
        <dbReference type="ARBA" id="ARBA00034617"/>
    </source>
</evidence>
<evidence type="ECO:0000259" key="18">
    <source>
        <dbReference type="PROSITE" id="PS51217"/>
    </source>
</evidence>
<feature type="domain" description="UvrD-like helicase C-terminal" evidence="18">
    <location>
        <begin position="489"/>
        <end position="771"/>
    </location>
</feature>
<dbReference type="InterPro" id="IPR027417">
    <property type="entry name" value="P-loop_NTPase"/>
</dbReference>
<evidence type="ECO:0000256" key="5">
    <source>
        <dbReference type="ARBA" id="ARBA00022806"/>
    </source>
</evidence>
<evidence type="ECO:0000256" key="7">
    <source>
        <dbReference type="ARBA" id="ARBA00022840"/>
    </source>
</evidence>
<dbReference type="HOGENOM" id="CLU_001114_0_0_5"/>
<dbReference type="PANTHER" id="PTHR11070">
    <property type="entry name" value="UVRD / RECB / PCRA DNA HELICASE FAMILY MEMBER"/>
    <property type="match status" value="1"/>
</dbReference>
<evidence type="ECO:0000313" key="20">
    <source>
        <dbReference type="Proteomes" id="UP000004318"/>
    </source>
</evidence>
<dbReference type="PANTHER" id="PTHR11070:SF2">
    <property type="entry name" value="ATP-DEPENDENT DNA HELICASE SRS2"/>
    <property type="match status" value="1"/>
</dbReference>
<keyword evidence="3" id="KW-0227">DNA damage</keyword>
<keyword evidence="5 15" id="KW-0347">Helicase</keyword>
<sequence>MSRDTASQRQVDAARPDRSTWLAANAGSGKTRVLTDRVARLLLDGVLPQHILCLTYTKAAATEMQNRLFKRLGHWAMLPDDQLRTELETLGIEDRVTAGRLNLARTLFARAIETPGGLKIQTIHSFCAALLRRFPLEAGVSPQFTEMEERDATLLRAEVIDRLARRPDAGVLERVALFYSGASMEGLAATVAGHADLLSRQPGRDALERALGLPAGYEVGDLLGDVFLGSEMGDIAALCAAARGGSANDVKLAEKLAGVTAPDLRALAVLEDCFLLKKEPFSAKIGKVPTKATQSAHPELMDRIEPLMARVETARSRRLALELLDRTVALHDFARLFLPDYARAKMLRGAMDFDDLILRARDLLTNQDVSAWVLFRLDGGIDHILVDEAQDTSPVQWQVIQALAREFTSGAGAQDDKTRTIFVVGDKKQSIYSFQGADPSEFDRMREEFDDRLTALGTPLQRMALAHSFRSAPALLALVDKVFEGRVEAGFSPDETHIAFHETLPGRVDLWPLVEKVENTEEGEWDDPVDLPGEQDHNVVLARRIARTIRGMIDDRTPLPLGDGTARPIHAGDILILVRRRRRLFHEIIRACKGEDLDIAGADRLRIGAEIAVKDLTALLSFLATPDDDLGLAAVLKSPLFGWDEQMLFDLAHRRETKRLWPALDAREDHAETRRILRDLRDHADFLRPYELLERVLIRHDGRRRLMARLGTEAQDGIDALLDQALAYERTDVPSLTGFLVWLQGDDPEVKRQMESAGSRIRVMTVHGSKGLEAPVVFMPETQARREELRGEVLSDDDLVWWNMPAREAPPLLAGLREAKLRKQREETDRLLYVAMTRAEKWLIVAAAGELGKSGDTWYERIRDGMTALGAAPLIRPDGEGLRLESGDWQGLTPIDPPARQDRRPALPDWATRPAPRAAAAPRTLSPSELGGAKALPGEEGLDEEAAKRRGRQIHRLLEHLPGVPETELADRAAFVLGHGPDAAEGEELALLTGEAQRILFRPNLRHLFGPEALVEVSVTADLDALDGRRIHGTIDRLIVGNETVLAVDYKTNAVVPDRPEQVPDALLRQMGAYAAALARIYPGRKIETALLWTRTADLMVLPQDLVIAALHDTTTS</sequence>
<feature type="region of interest" description="Disordered" evidence="16">
    <location>
        <begin position="882"/>
        <end position="948"/>
    </location>
</feature>
<dbReference type="GO" id="GO:0043138">
    <property type="term" value="F:3'-5' DNA helicase activity"/>
    <property type="evidence" value="ECO:0007669"/>
    <property type="project" value="UniProtKB-EC"/>
</dbReference>
<protein>
    <recommendedName>
        <fullName evidence="12">DNA 3'-5' helicase</fullName>
        <ecNumber evidence="12">5.6.2.4</ecNumber>
    </recommendedName>
    <alternativeName>
        <fullName evidence="13">DNA 3'-5' helicase II</fullName>
    </alternativeName>
</protein>
<evidence type="ECO:0000256" key="16">
    <source>
        <dbReference type="SAM" id="MobiDB-lite"/>
    </source>
</evidence>
<keyword evidence="6" id="KW-0269">Exonuclease</keyword>
<dbReference type="Gene3D" id="3.90.320.10">
    <property type="match status" value="1"/>
</dbReference>
<evidence type="ECO:0000256" key="13">
    <source>
        <dbReference type="ARBA" id="ARBA00034923"/>
    </source>
</evidence>
<evidence type="ECO:0000256" key="1">
    <source>
        <dbReference type="ARBA" id="ARBA00022722"/>
    </source>
</evidence>
<evidence type="ECO:0000313" key="19">
    <source>
        <dbReference type="EMBL" id="EAQ02991.1"/>
    </source>
</evidence>
<reference evidence="19 20" key="1">
    <citation type="journal article" date="2010" name="J. Bacteriol.">
        <title>Genome sequences of Oceanicola granulosus HTCC2516(T) and Oceanicola batsensis HTCC2597(TDelta).</title>
        <authorList>
            <person name="Thrash J.C."/>
            <person name="Cho J.C."/>
            <person name="Vergin K.L."/>
            <person name="Giovannoni S.J."/>
        </authorList>
    </citation>
    <scope>NUCLEOTIDE SEQUENCE [LARGE SCALE GENOMIC DNA]</scope>
    <source>
        <strain evidence="20">ATCC BAA-863 / DSM 15984 / KCTC 12145 / HTCC2597</strain>
    </source>
</reference>
<dbReference type="InterPro" id="IPR000212">
    <property type="entry name" value="DNA_helicase_UvrD/REP"/>
</dbReference>
<dbReference type="InterPro" id="IPR014151">
    <property type="entry name" value="DNA_helicase_AddA"/>
</dbReference>
<dbReference type="InterPro" id="IPR014017">
    <property type="entry name" value="DNA_helicase_UvrD-like_C"/>
</dbReference>
<dbReference type="PROSITE" id="PS51217">
    <property type="entry name" value="UVRD_HELICASE_CTER"/>
    <property type="match status" value="1"/>
</dbReference>
<dbReference type="eggNOG" id="COG1074">
    <property type="taxonomic scope" value="Bacteria"/>
</dbReference>
<dbReference type="AlphaFoldDB" id="A3TXV7"/>
<evidence type="ECO:0000256" key="14">
    <source>
        <dbReference type="ARBA" id="ARBA00048988"/>
    </source>
</evidence>
<evidence type="ECO:0000256" key="10">
    <source>
        <dbReference type="ARBA" id="ARBA00023235"/>
    </source>
</evidence>
<dbReference type="EMBL" id="AAMO01000005">
    <property type="protein sequence ID" value="EAQ02991.1"/>
    <property type="molecule type" value="Genomic_DNA"/>
</dbReference>
<evidence type="ECO:0000256" key="6">
    <source>
        <dbReference type="ARBA" id="ARBA00022839"/>
    </source>
</evidence>
<keyword evidence="20" id="KW-1185">Reference proteome</keyword>
<keyword evidence="1" id="KW-0540">Nuclease</keyword>
<dbReference type="Pfam" id="PF12705">
    <property type="entry name" value="PDDEXK_1"/>
    <property type="match status" value="1"/>
</dbReference>
<dbReference type="EC" id="5.6.2.4" evidence="12"/>
<evidence type="ECO:0000256" key="4">
    <source>
        <dbReference type="ARBA" id="ARBA00022801"/>
    </source>
</evidence>
<dbReference type="Proteomes" id="UP000004318">
    <property type="component" value="Unassembled WGS sequence"/>
</dbReference>
<gene>
    <name evidence="19" type="ORF">OB2597_12643</name>
</gene>
<feature type="compositionally biased region" description="Low complexity" evidence="16">
    <location>
        <begin position="911"/>
        <end position="924"/>
    </location>
</feature>
<comment type="caution">
    <text evidence="19">The sequence shown here is derived from an EMBL/GenBank/DDBJ whole genome shotgun (WGS) entry which is preliminary data.</text>
</comment>
<dbReference type="GO" id="GO:0005829">
    <property type="term" value="C:cytosol"/>
    <property type="evidence" value="ECO:0007669"/>
    <property type="project" value="TreeGrafter"/>
</dbReference>
<evidence type="ECO:0000256" key="12">
    <source>
        <dbReference type="ARBA" id="ARBA00034808"/>
    </source>
</evidence>
<dbReference type="Pfam" id="PF00580">
    <property type="entry name" value="UvrD-helicase"/>
    <property type="match status" value="1"/>
</dbReference>
<evidence type="ECO:0000256" key="9">
    <source>
        <dbReference type="ARBA" id="ARBA00023204"/>
    </source>
</evidence>
<keyword evidence="10" id="KW-0413">Isomerase</keyword>
<dbReference type="PROSITE" id="PS51198">
    <property type="entry name" value="UVRD_HELICASE_ATP_BIND"/>
    <property type="match status" value="1"/>
</dbReference>
<dbReference type="GO" id="GO:0003677">
    <property type="term" value="F:DNA binding"/>
    <property type="evidence" value="ECO:0007669"/>
    <property type="project" value="UniProtKB-KW"/>
</dbReference>
<dbReference type="InterPro" id="IPR014016">
    <property type="entry name" value="UvrD-like_ATP-bd"/>
</dbReference>
<dbReference type="InterPro" id="IPR011604">
    <property type="entry name" value="PDDEXK-like_dom_sf"/>
</dbReference>
<feature type="domain" description="UvrD-like helicase ATP-binding" evidence="17">
    <location>
        <begin position="3"/>
        <end position="472"/>
    </location>
</feature>
<dbReference type="Gene3D" id="1.10.486.10">
    <property type="entry name" value="PCRA, domain 4"/>
    <property type="match status" value="1"/>
</dbReference>
<evidence type="ECO:0000259" key="17">
    <source>
        <dbReference type="PROSITE" id="PS51198"/>
    </source>
</evidence>
<keyword evidence="9" id="KW-0234">DNA repair</keyword>